<keyword evidence="4" id="KW-1185">Reference proteome</keyword>
<organism evidence="3 4">
    <name type="scientific">Albimonas donghaensis</name>
    <dbReference type="NCBI Taxonomy" id="356660"/>
    <lineage>
        <taxon>Bacteria</taxon>
        <taxon>Pseudomonadati</taxon>
        <taxon>Pseudomonadota</taxon>
        <taxon>Alphaproteobacteria</taxon>
        <taxon>Rhodobacterales</taxon>
        <taxon>Paracoccaceae</taxon>
        <taxon>Albimonas</taxon>
    </lineage>
</organism>
<dbReference type="Proteomes" id="UP000199118">
    <property type="component" value="Unassembled WGS sequence"/>
</dbReference>
<dbReference type="EMBL" id="FNMZ01000002">
    <property type="protein sequence ID" value="SDW83647.1"/>
    <property type="molecule type" value="Genomic_DNA"/>
</dbReference>
<keyword evidence="1" id="KW-0472">Membrane</keyword>
<gene>
    <name evidence="3" type="ORF">SAMN05444336_102484</name>
</gene>
<name>A0A1H2WSW6_9RHOB</name>
<reference evidence="3 4" key="1">
    <citation type="submission" date="2016-10" db="EMBL/GenBank/DDBJ databases">
        <authorList>
            <person name="de Groot N.N."/>
        </authorList>
    </citation>
    <scope>NUCLEOTIDE SEQUENCE [LARGE SCALE GENOMIC DNA]</scope>
    <source>
        <strain evidence="3 4">DSM 17890</strain>
    </source>
</reference>
<feature type="chain" id="PRO_5011690656" description="VPLPA-CTERM protein sorting domain-containing protein" evidence="2">
    <location>
        <begin position="27"/>
        <end position="133"/>
    </location>
</feature>
<evidence type="ECO:0000313" key="3">
    <source>
        <dbReference type="EMBL" id="SDW83647.1"/>
    </source>
</evidence>
<evidence type="ECO:0000313" key="4">
    <source>
        <dbReference type="Proteomes" id="UP000199118"/>
    </source>
</evidence>
<keyword evidence="1" id="KW-1133">Transmembrane helix</keyword>
<protein>
    <recommendedName>
        <fullName evidence="5">VPLPA-CTERM protein sorting domain-containing protein</fullName>
    </recommendedName>
</protein>
<proteinExistence type="predicted"/>
<sequence length="133" mass="12987">MPARQTLSLAAFGFAVAAILSVSAMAETDLSAPADSLLFGDPAPVVSSAASPAASSAAPSQGDAATLGAWPCVEAPGCDRPAPTGYAISALQLETPPAAMAEAAAVPLPAALTLLGFALSGTALGLRARRRKG</sequence>
<evidence type="ECO:0000256" key="1">
    <source>
        <dbReference type="SAM" id="Phobius"/>
    </source>
</evidence>
<dbReference type="AlphaFoldDB" id="A0A1H2WSW6"/>
<keyword evidence="2" id="KW-0732">Signal</keyword>
<dbReference type="RefSeq" id="WP_092680720.1">
    <property type="nucleotide sequence ID" value="NZ_FNMZ01000002.1"/>
</dbReference>
<accession>A0A1H2WSW6</accession>
<feature type="transmembrane region" description="Helical" evidence="1">
    <location>
        <begin position="104"/>
        <end position="126"/>
    </location>
</feature>
<evidence type="ECO:0000256" key="2">
    <source>
        <dbReference type="SAM" id="SignalP"/>
    </source>
</evidence>
<feature type="signal peptide" evidence="2">
    <location>
        <begin position="1"/>
        <end position="26"/>
    </location>
</feature>
<keyword evidence="1" id="KW-0812">Transmembrane</keyword>
<evidence type="ECO:0008006" key="5">
    <source>
        <dbReference type="Google" id="ProtNLM"/>
    </source>
</evidence>